<dbReference type="InterPro" id="IPR020084">
    <property type="entry name" value="NUDIX_hydrolase_CS"/>
</dbReference>
<dbReference type="InterPro" id="IPR000086">
    <property type="entry name" value="NUDIX_hydrolase_dom"/>
</dbReference>
<evidence type="ECO:0000256" key="1">
    <source>
        <dbReference type="ARBA" id="ARBA00001946"/>
    </source>
</evidence>
<evidence type="ECO:0000256" key="2">
    <source>
        <dbReference type="ARBA" id="ARBA00005582"/>
    </source>
</evidence>
<dbReference type="PROSITE" id="PS00893">
    <property type="entry name" value="NUDIX_BOX"/>
    <property type="match status" value="1"/>
</dbReference>
<sequence length="194" mass="21782">MGRVTDAAQPPARTRSYTVVENPAARPRVSRKTVRVLLLNPEGATLLFEDSDPGLVDARWWVTPGGGIDPGESETEAAVREVREETGFDLDPSALLGPVARRHVVHGYSDQVIEQDETFYAARVDTFDVDVSGHTLEEQTTFKGHRWWSTEDLRASDDWVWPRELEEILLLVDQADRWPVELGFQEESTVPDVG</sequence>
<dbReference type="Proteomes" id="UP000198825">
    <property type="component" value="Chromosome I"/>
</dbReference>
<protein>
    <submittedName>
        <fullName evidence="7">NUDIX domain-containing protein</fullName>
    </submittedName>
</protein>
<keyword evidence="4" id="KW-0460">Magnesium</keyword>
<evidence type="ECO:0000313" key="7">
    <source>
        <dbReference type="EMBL" id="SDU80137.1"/>
    </source>
</evidence>
<keyword evidence="8" id="KW-1185">Reference proteome</keyword>
<dbReference type="EMBL" id="LT629799">
    <property type="protein sequence ID" value="SDU80137.1"/>
    <property type="molecule type" value="Genomic_DNA"/>
</dbReference>
<organism evidence="7 8">
    <name type="scientific">Microlunatus sagamiharensis</name>
    <dbReference type="NCBI Taxonomy" id="546874"/>
    <lineage>
        <taxon>Bacteria</taxon>
        <taxon>Bacillati</taxon>
        <taxon>Actinomycetota</taxon>
        <taxon>Actinomycetes</taxon>
        <taxon>Propionibacteriales</taxon>
        <taxon>Propionibacteriaceae</taxon>
        <taxon>Microlunatus</taxon>
    </lineage>
</organism>
<gene>
    <name evidence="7" type="ORF">SAMN04488544_0123</name>
</gene>
<dbReference type="PRINTS" id="PR00502">
    <property type="entry name" value="NUDIXFAMILY"/>
</dbReference>
<dbReference type="Pfam" id="PF00293">
    <property type="entry name" value="NUDIX"/>
    <property type="match status" value="1"/>
</dbReference>
<evidence type="ECO:0000259" key="6">
    <source>
        <dbReference type="PROSITE" id="PS51462"/>
    </source>
</evidence>
<dbReference type="PROSITE" id="PS51462">
    <property type="entry name" value="NUDIX"/>
    <property type="match status" value="1"/>
</dbReference>
<dbReference type="STRING" id="546874.SAMN04488544_0123"/>
<dbReference type="InterPro" id="IPR015797">
    <property type="entry name" value="NUDIX_hydrolase-like_dom_sf"/>
</dbReference>
<dbReference type="SUPFAM" id="SSF55811">
    <property type="entry name" value="Nudix"/>
    <property type="match status" value="1"/>
</dbReference>
<evidence type="ECO:0000313" key="8">
    <source>
        <dbReference type="Proteomes" id="UP000198825"/>
    </source>
</evidence>
<evidence type="ECO:0000256" key="4">
    <source>
        <dbReference type="ARBA" id="ARBA00022842"/>
    </source>
</evidence>
<reference evidence="8" key="1">
    <citation type="submission" date="2016-10" db="EMBL/GenBank/DDBJ databases">
        <authorList>
            <person name="Varghese N."/>
            <person name="Submissions S."/>
        </authorList>
    </citation>
    <scope>NUCLEOTIDE SEQUENCE [LARGE SCALE GENOMIC DNA]</scope>
    <source>
        <strain evidence="8">DSM 21743</strain>
    </source>
</reference>
<keyword evidence="3 5" id="KW-0378">Hydrolase</keyword>
<accession>A0A1H2LGJ1</accession>
<comment type="similarity">
    <text evidence="2 5">Belongs to the Nudix hydrolase family.</text>
</comment>
<name>A0A1H2LGJ1_9ACTN</name>
<dbReference type="AlphaFoldDB" id="A0A1H2LGJ1"/>
<feature type="domain" description="Nudix hydrolase" evidence="6">
    <location>
        <begin position="29"/>
        <end position="171"/>
    </location>
</feature>
<dbReference type="Gene3D" id="3.90.79.10">
    <property type="entry name" value="Nucleoside Triphosphate Pyrophosphohydrolase"/>
    <property type="match status" value="1"/>
</dbReference>
<dbReference type="PANTHER" id="PTHR43046">
    <property type="entry name" value="GDP-MANNOSE MANNOSYL HYDROLASE"/>
    <property type="match status" value="1"/>
</dbReference>
<dbReference type="PANTHER" id="PTHR43046:SF12">
    <property type="entry name" value="GDP-MANNOSE MANNOSYL HYDROLASE"/>
    <property type="match status" value="1"/>
</dbReference>
<proteinExistence type="inferred from homology"/>
<dbReference type="InterPro" id="IPR020476">
    <property type="entry name" value="Nudix_hydrolase"/>
</dbReference>
<evidence type="ECO:0000256" key="5">
    <source>
        <dbReference type="RuleBase" id="RU003476"/>
    </source>
</evidence>
<evidence type="ECO:0000256" key="3">
    <source>
        <dbReference type="ARBA" id="ARBA00022801"/>
    </source>
</evidence>
<dbReference type="CDD" id="cd04685">
    <property type="entry name" value="NUDIX_Hydrolase"/>
    <property type="match status" value="1"/>
</dbReference>
<comment type="cofactor">
    <cofactor evidence="1">
        <name>Mg(2+)</name>
        <dbReference type="ChEBI" id="CHEBI:18420"/>
    </cofactor>
</comment>
<dbReference type="GO" id="GO:0016787">
    <property type="term" value="F:hydrolase activity"/>
    <property type="evidence" value="ECO:0007669"/>
    <property type="project" value="UniProtKB-KW"/>
</dbReference>